<dbReference type="OrthoDB" id="9792137at2"/>
<organism evidence="5 6">
    <name type="scientific">Pseudomonas guineae</name>
    <dbReference type="NCBI Taxonomy" id="425504"/>
    <lineage>
        <taxon>Bacteria</taxon>
        <taxon>Pseudomonadati</taxon>
        <taxon>Pseudomonadota</taxon>
        <taxon>Gammaproteobacteria</taxon>
        <taxon>Pseudomonadales</taxon>
        <taxon>Pseudomonadaceae</taxon>
        <taxon>Pseudomonas</taxon>
    </lineage>
</organism>
<evidence type="ECO:0000259" key="4">
    <source>
        <dbReference type="Pfam" id="PF01557"/>
    </source>
</evidence>
<keyword evidence="5" id="KW-0378">Hydrolase</keyword>
<dbReference type="PANTHER" id="PTHR30143">
    <property type="entry name" value="ACID HYDRATASE"/>
    <property type="match status" value="1"/>
</dbReference>
<evidence type="ECO:0000313" key="6">
    <source>
        <dbReference type="Proteomes" id="UP000243606"/>
    </source>
</evidence>
<dbReference type="GO" id="GO:0016787">
    <property type="term" value="F:hydrolase activity"/>
    <property type="evidence" value="ECO:0007669"/>
    <property type="project" value="UniProtKB-KW"/>
</dbReference>
<dbReference type="EMBL" id="FOQL01000003">
    <property type="protein sequence ID" value="SFI59689.1"/>
    <property type="molecule type" value="Genomic_DNA"/>
</dbReference>
<keyword evidence="3" id="KW-0456">Lyase</keyword>
<dbReference type="AlphaFoldDB" id="A0A1I3JHH2"/>
<evidence type="ECO:0000256" key="2">
    <source>
        <dbReference type="ARBA" id="ARBA00022797"/>
    </source>
</evidence>
<dbReference type="InterPro" id="IPR036663">
    <property type="entry name" value="Fumarylacetoacetase_C_sf"/>
</dbReference>
<name>A0A1I3JHH2_9PSED</name>
<keyword evidence="2" id="KW-0058">Aromatic hydrocarbons catabolism</keyword>
<gene>
    <name evidence="5" type="ORF">SAMN05216206_2505</name>
</gene>
<dbReference type="PANTHER" id="PTHR30143:SF0">
    <property type="entry name" value="2-KETO-4-PENTENOATE HYDRATASE"/>
    <property type="match status" value="1"/>
</dbReference>
<dbReference type="STRING" id="425504.SAMN05216206_2505"/>
<dbReference type="InterPro" id="IPR011234">
    <property type="entry name" value="Fumarylacetoacetase-like_C"/>
</dbReference>
<protein>
    <submittedName>
        <fullName evidence="5">Fumarylacetoacetate (FAA) hydrolase family protein</fullName>
    </submittedName>
</protein>
<dbReference type="GO" id="GO:0008684">
    <property type="term" value="F:2-oxopent-4-enoate hydratase activity"/>
    <property type="evidence" value="ECO:0007669"/>
    <property type="project" value="TreeGrafter"/>
</dbReference>
<evidence type="ECO:0000256" key="3">
    <source>
        <dbReference type="ARBA" id="ARBA00023239"/>
    </source>
</evidence>
<sequence>MSMVEQVVECLIRSWRSGERQSHQGLVLANEAQAYAVQQHVAQALGWFADGPAQAWKLGGAPNTFISASGVPSKAIHMSGWQVPPGYCHAFGIESELLVRLGCDLDEHTDMAAAYKAVEEWLPAIELCDTRWVHAEQASALLRLADQQLNRALITGQPFTFEHKPDWSKQTAEVRVNGVMQIHNIGTHPFAQPLNSLPWLAKHAVAQGNPLRAGDIVATGSWTGIYWAPAGARVEVEFTGLGRVTLNT</sequence>
<accession>A0A1I3JHH2</accession>
<reference evidence="6" key="1">
    <citation type="submission" date="2016-10" db="EMBL/GenBank/DDBJ databases">
        <authorList>
            <person name="Varghese N."/>
            <person name="Submissions S."/>
        </authorList>
    </citation>
    <scope>NUCLEOTIDE SEQUENCE [LARGE SCALE GENOMIC DNA]</scope>
    <source>
        <strain evidence="6">LMG 24016</strain>
    </source>
</reference>
<dbReference type="Proteomes" id="UP000243606">
    <property type="component" value="Unassembled WGS sequence"/>
</dbReference>
<dbReference type="Gene3D" id="3.90.850.10">
    <property type="entry name" value="Fumarylacetoacetase-like, C-terminal domain"/>
    <property type="match status" value="1"/>
</dbReference>
<evidence type="ECO:0000256" key="1">
    <source>
        <dbReference type="ARBA" id="ARBA00010715"/>
    </source>
</evidence>
<feature type="domain" description="Fumarylacetoacetase-like C-terminal" evidence="4">
    <location>
        <begin position="52"/>
        <end position="245"/>
    </location>
</feature>
<keyword evidence="6" id="KW-1185">Reference proteome</keyword>
<comment type="similarity">
    <text evidence="1">Belongs to the hydratase/decarboxylase family.</text>
</comment>
<dbReference type="InterPro" id="IPR050772">
    <property type="entry name" value="Hydratase-Decarb/MhpD_sf"/>
</dbReference>
<evidence type="ECO:0000313" key="5">
    <source>
        <dbReference type="EMBL" id="SFI59689.1"/>
    </source>
</evidence>
<dbReference type="SUPFAM" id="SSF56529">
    <property type="entry name" value="FAH"/>
    <property type="match status" value="1"/>
</dbReference>
<proteinExistence type="inferred from homology"/>
<dbReference type="GO" id="GO:0005737">
    <property type="term" value="C:cytoplasm"/>
    <property type="evidence" value="ECO:0007669"/>
    <property type="project" value="TreeGrafter"/>
</dbReference>
<dbReference type="Pfam" id="PF01557">
    <property type="entry name" value="FAA_hydrolase"/>
    <property type="match status" value="1"/>
</dbReference>